<dbReference type="SUPFAM" id="SSF55031">
    <property type="entry name" value="Bacterial exopeptidase dimerisation domain"/>
    <property type="match status" value="1"/>
</dbReference>
<dbReference type="OrthoDB" id="9777385at2"/>
<dbReference type="InterPro" id="IPR011650">
    <property type="entry name" value="Peptidase_M20_dimer"/>
</dbReference>
<evidence type="ECO:0000256" key="1">
    <source>
        <dbReference type="ARBA" id="ARBA00022801"/>
    </source>
</evidence>
<evidence type="ECO:0000313" key="5">
    <source>
        <dbReference type="Proteomes" id="UP000198767"/>
    </source>
</evidence>
<dbReference type="EMBL" id="FMWG01000003">
    <property type="protein sequence ID" value="SCZ58198.1"/>
    <property type="molecule type" value="Genomic_DNA"/>
</dbReference>
<dbReference type="Gene3D" id="3.30.70.360">
    <property type="match status" value="1"/>
</dbReference>
<dbReference type="NCBIfam" id="TIGR01891">
    <property type="entry name" value="amidohydrolases"/>
    <property type="match status" value="1"/>
</dbReference>
<accession>A0A1G5Q9A5</accession>
<organism evidence="4 5">
    <name type="scientific">Epibacterium ulvae</name>
    <dbReference type="NCBI Taxonomy" id="1156985"/>
    <lineage>
        <taxon>Bacteria</taxon>
        <taxon>Pseudomonadati</taxon>
        <taxon>Pseudomonadota</taxon>
        <taxon>Alphaproteobacteria</taxon>
        <taxon>Rhodobacterales</taxon>
        <taxon>Roseobacteraceae</taxon>
        <taxon>Epibacterium</taxon>
    </lineage>
</organism>
<dbReference type="RefSeq" id="WP_090217332.1">
    <property type="nucleotide sequence ID" value="NZ_FMWG01000003.1"/>
</dbReference>
<dbReference type="AlphaFoldDB" id="A0A1G5Q9A5"/>
<feature type="binding site" evidence="2">
    <location>
        <position position="354"/>
    </location>
    <ligand>
        <name>Mn(2+)</name>
        <dbReference type="ChEBI" id="CHEBI:29035"/>
        <label>2</label>
    </ligand>
</feature>
<evidence type="ECO:0000313" key="4">
    <source>
        <dbReference type="EMBL" id="SCZ58198.1"/>
    </source>
</evidence>
<feature type="binding site" evidence="2">
    <location>
        <position position="99"/>
    </location>
    <ligand>
        <name>Mn(2+)</name>
        <dbReference type="ChEBI" id="CHEBI:29035"/>
        <label>2</label>
    </ligand>
</feature>
<dbReference type="GO" id="GO:0046872">
    <property type="term" value="F:metal ion binding"/>
    <property type="evidence" value="ECO:0007669"/>
    <property type="project" value="UniProtKB-KW"/>
</dbReference>
<dbReference type="Gene3D" id="3.40.630.10">
    <property type="entry name" value="Zn peptidases"/>
    <property type="match status" value="1"/>
</dbReference>
<gene>
    <name evidence="4" type="ORF">SAMN04488118_103239</name>
</gene>
<dbReference type="PIRSF" id="PIRSF005962">
    <property type="entry name" value="Pept_M20D_amidohydro"/>
    <property type="match status" value="1"/>
</dbReference>
<dbReference type="PANTHER" id="PTHR11014">
    <property type="entry name" value="PEPTIDASE M20 FAMILY MEMBER"/>
    <property type="match status" value="1"/>
</dbReference>
<dbReference type="Pfam" id="PF07687">
    <property type="entry name" value="M20_dimer"/>
    <property type="match status" value="1"/>
</dbReference>
<dbReference type="InterPro" id="IPR017439">
    <property type="entry name" value="Amidohydrolase"/>
</dbReference>
<feature type="binding site" evidence="2">
    <location>
        <position position="158"/>
    </location>
    <ligand>
        <name>Mn(2+)</name>
        <dbReference type="ChEBI" id="CHEBI:29035"/>
        <label>2</label>
    </ligand>
</feature>
<keyword evidence="1 4" id="KW-0378">Hydrolase</keyword>
<dbReference type="SUPFAM" id="SSF53187">
    <property type="entry name" value="Zn-dependent exopeptidases"/>
    <property type="match status" value="1"/>
</dbReference>
<reference evidence="4 5" key="1">
    <citation type="submission" date="2016-10" db="EMBL/GenBank/DDBJ databases">
        <authorList>
            <person name="de Groot N.N."/>
        </authorList>
    </citation>
    <scope>NUCLEOTIDE SEQUENCE [LARGE SCALE GENOMIC DNA]</scope>
    <source>
        <strain evidence="4 5">U95</strain>
    </source>
</reference>
<proteinExistence type="predicted"/>
<dbReference type="InterPro" id="IPR002933">
    <property type="entry name" value="Peptidase_M20"/>
</dbReference>
<keyword evidence="2" id="KW-0464">Manganese</keyword>
<protein>
    <submittedName>
        <fullName evidence="4">Amidohydrolase</fullName>
    </submittedName>
</protein>
<dbReference type="PANTHER" id="PTHR11014:SF169">
    <property type="entry name" value="CLAN MH, FAMILY M20, PEPTIDASE T-LIKE METALLOPEPTIDASE"/>
    <property type="match status" value="1"/>
</dbReference>
<evidence type="ECO:0000259" key="3">
    <source>
        <dbReference type="Pfam" id="PF07687"/>
    </source>
</evidence>
<keyword evidence="5" id="KW-1185">Reference proteome</keyword>
<dbReference type="STRING" id="1156985.SAMN04488118_103239"/>
<dbReference type="Proteomes" id="UP000198767">
    <property type="component" value="Unassembled WGS sequence"/>
</dbReference>
<dbReference type="Pfam" id="PF01546">
    <property type="entry name" value="Peptidase_M20"/>
    <property type="match status" value="1"/>
</dbReference>
<feature type="domain" description="Peptidase M20 dimerisation" evidence="3">
    <location>
        <begin position="179"/>
        <end position="277"/>
    </location>
</feature>
<dbReference type="InterPro" id="IPR036264">
    <property type="entry name" value="Bact_exopeptidase_dim_dom"/>
</dbReference>
<evidence type="ECO:0000256" key="2">
    <source>
        <dbReference type="PIRSR" id="PIRSR005962-1"/>
    </source>
</evidence>
<feature type="binding site" evidence="2">
    <location>
        <position position="132"/>
    </location>
    <ligand>
        <name>Mn(2+)</name>
        <dbReference type="ChEBI" id="CHEBI:29035"/>
        <label>2</label>
    </ligand>
</feature>
<keyword evidence="2" id="KW-0479">Metal-binding</keyword>
<sequence>MTPDHLARLTKLRQHLHSFPEVSGFEKKTSHYVTDYLSKYHPDKLITQLGGHGVAGVFEGKAQGPTVLFRAELDGLPIPEQSDKPYSSQHDGCGHLCGHDGHMTMVLALAEALAENRPESGRVVLLFQPAEETGQGATAVVADPRFHEIAPDYAFSLHNVPGLASGKTALSVGPANCASRGVKITLNGRTSHAAAPQDGLSPARAISQLMSELVALGNESAPLNEDYALVTLTHVQLGEPTFGVAPGVGTLWVTLRTVSDARMARLVSNVEQRMIEVAQAEELTVTLNFDDVFAACDNNIDASDILKRASFTVGYDMDLWDAPQRWSEDFGVFGQGAKSAMFWLGSGETQPQLHNPDYDFPDEILPVGITIFRQIIQDLLNPGDAGTHLP</sequence>
<feature type="binding site" evidence="2">
    <location>
        <position position="97"/>
    </location>
    <ligand>
        <name>Mn(2+)</name>
        <dbReference type="ChEBI" id="CHEBI:29035"/>
        <label>2</label>
    </ligand>
</feature>
<dbReference type="GO" id="GO:0016787">
    <property type="term" value="F:hydrolase activity"/>
    <property type="evidence" value="ECO:0007669"/>
    <property type="project" value="UniProtKB-KW"/>
</dbReference>
<name>A0A1G5Q9A5_9RHOB</name>
<comment type="cofactor">
    <cofactor evidence="2">
        <name>Mn(2+)</name>
        <dbReference type="ChEBI" id="CHEBI:29035"/>
    </cofactor>
    <text evidence="2">The Mn(2+) ion enhances activity.</text>
</comment>